<keyword evidence="2" id="KW-1185">Reference proteome</keyword>
<name>A0ACC2FN75_DALPE</name>
<dbReference type="Proteomes" id="UP001157502">
    <property type="component" value="Chromosome 24"/>
</dbReference>
<dbReference type="EMBL" id="CM055751">
    <property type="protein sequence ID" value="KAJ7992903.1"/>
    <property type="molecule type" value="Genomic_DNA"/>
</dbReference>
<accession>A0ACC2FN75</accession>
<sequence length="136" mass="15290">MQGSPVLPQFSYPEAQVEPDFSWRLLFILFLLYSQPTEHTTSFAHDISLGLFSFTLLEDRLRRTACVFEKPPPNGPCFRGENGLLTSRVPLSLLCSLHTCGGDECLWSFPTAQPCSLIHDGNLFASLFWRLNTHAA</sequence>
<evidence type="ECO:0000313" key="1">
    <source>
        <dbReference type="EMBL" id="KAJ7992903.1"/>
    </source>
</evidence>
<gene>
    <name evidence="1" type="ORF">DPEC_G00266900</name>
</gene>
<protein>
    <submittedName>
        <fullName evidence="1">Uncharacterized protein</fullName>
    </submittedName>
</protein>
<proteinExistence type="predicted"/>
<comment type="caution">
    <text evidence="1">The sequence shown here is derived from an EMBL/GenBank/DDBJ whole genome shotgun (WGS) entry which is preliminary data.</text>
</comment>
<evidence type="ECO:0000313" key="2">
    <source>
        <dbReference type="Proteomes" id="UP001157502"/>
    </source>
</evidence>
<organism evidence="1 2">
    <name type="scientific">Dallia pectoralis</name>
    <name type="common">Alaska blackfish</name>
    <dbReference type="NCBI Taxonomy" id="75939"/>
    <lineage>
        <taxon>Eukaryota</taxon>
        <taxon>Metazoa</taxon>
        <taxon>Chordata</taxon>
        <taxon>Craniata</taxon>
        <taxon>Vertebrata</taxon>
        <taxon>Euteleostomi</taxon>
        <taxon>Actinopterygii</taxon>
        <taxon>Neopterygii</taxon>
        <taxon>Teleostei</taxon>
        <taxon>Protacanthopterygii</taxon>
        <taxon>Esociformes</taxon>
        <taxon>Umbridae</taxon>
        <taxon>Dallia</taxon>
    </lineage>
</organism>
<reference evidence="1" key="1">
    <citation type="submission" date="2021-05" db="EMBL/GenBank/DDBJ databases">
        <authorList>
            <person name="Pan Q."/>
            <person name="Jouanno E."/>
            <person name="Zahm M."/>
            <person name="Klopp C."/>
            <person name="Cabau C."/>
            <person name="Louis A."/>
            <person name="Berthelot C."/>
            <person name="Parey E."/>
            <person name="Roest Crollius H."/>
            <person name="Montfort J."/>
            <person name="Robinson-Rechavi M."/>
            <person name="Bouchez O."/>
            <person name="Lampietro C."/>
            <person name="Lopez Roques C."/>
            <person name="Donnadieu C."/>
            <person name="Postlethwait J."/>
            <person name="Bobe J."/>
            <person name="Dillon D."/>
            <person name="Chandos A."/>
            <person name="von Hippel F."/>
            <person name="Guiguen Y."/>
        </authorList>
    </citation>
    <scope>NUCLEOTIDE SEQUENCE</scope>
    <source>
        <strain evidence="1">YG-Jan2019</strain>
    </source>
</reference>